<feature type="domain" description="Cyclic nucleotide-binding" evidence="1">
    <location>
        <begin position="1"/>
        <end position="98"/>
    </location>
</feature>
<evidence type="ECO:0000313" key="2">
    <source>
        <dbReference type="EMBL" id="AIO35719.1"/>
    </source>
</evidence>
<dbReference type="Gene3D" id="2.60.120.10">
    <property type="entry name" value="Jelly Rolls"/>
    <property type="match status" value="1"/>
</dbReference>
<evidence type="ECO:0000259" key="1">
    <source>
        <dbReference type="PROSITE" id="PS50042"/>
    </source>
</evidence>
<name>A0AAN0VQH7_9BURK</name>
<evidence type="ECO:0000313" key="3">
    <source>
        <dbReference type="Proteomes" id="UP000029413"/>
    </source>
</evidence>
<accession>A0AAN0VQH7</accession>
<gene>
    <name evidence="2" type="ORF">DM39_5664</name>
</gene>
<organism evidence="2 3">
    <name type="scientific">Burkholderia cenocepacia</name>
    <dbReference type="NCBI Taxonomy" id="95486"/>
    <lineage>
        <taxon>Bacteria</taxon>
        <taxon>Pseudomonadati</taxon>
        <taxon>Pseudomonadota</taxon>
        <taxon>Betaproteobacteria</taxon>
        <taxon>Burkholderiales</taxon>
        <taxon>Burkholderiaceae</taxon>
        <taxon>Burkholderia</taxon>
        <taxon>Burkholderia cepacia complex</taxon>
    </lineage>
</organism>
<dbReference type="SMART" id="SM00100">
    <property type="entry name" value="cNMP"/>
    <property type="match status" value="1"/>
</dbReference>
<keyword evidence="3" id="KW-1185">Reference proteome</keyword>
<dbReference type="AlphaFoldDB" id="A0AAN0VQH7"/>
<protein>
    <submittedName>
        <fullName evidence="2">Cyclic nucleotide-binding domain protein</fullName>
    </submittedName>
</protein>
<dbReference type="CDD" id="cd00038">
    <property type="entry name" value="CAP_ED"/>
    <property type="match status" value="1"/>
</dbReference>
<dbReference type="KEGG" id="bcen:DM39_5664"/>
<dbReference type="Proteomes" id="UP000029413">
    <property type="component" value="Chromosome 2"/>
</dbReference>
<dbReference type="InterPro" id="IPR000595">
    <property type="entry name" value="cNMP-bd_dom"/>
</dbReference>
<sequence length="186" mass="20907">MHVNTVLRDYFLEFGEDVHVDANKALLRASEVAKYLYLIQSGAVRLCVRNAEGAETTVQFFFEDDMVCSLESMLSGCPSGLELITMEACQLRVLDRDTVLTKFQSHATMPSELLALMQQRLVEYINLYTSAIAQTPTQRYQAMLVSQPDKLARIPLHILAGYLGVTPVHLSRIRRRLKSGPGLQAF</sequence>
<dbReference type="InterPro" id="IPR014710">
    <property type="entry name" value="RmlC-like_jellyroll"/>
</dbReference>
<dbReference type="SUPFAM" id="SSF51206">
    <property type="entry name" value="cAMP-binding domain-like"/>
    <property type="match status" value="1"/>
</dbReference>
<dbReference type="Pfam" id="PF00027">
    <property type="entry name" value="cNMP_binding"/>
    <property type="match status" value="1"/>
</dbReference>
<dbReference type="PROSITE" id="PS50042">
    <property type="entry name" value="CNMP_BINDING_3"/>
    <property type="match status" value="1"/>
</dbReference>
<dbReference type="EMBL" id="CP007784">
    <property type="protein sequence ID" value="AIO35719.1"/>
    <property type="molecule type" value="Genomic_DNA"/>
</dbReference>
<proteinExistence type="predicted"/>
<reference evidence="2 3" key="1">
    <citation type="submission" date="2014-05" db="EMBL/GenBank/DDBJ databases">
        <authorList>
            <person name="Bishop-Lilly K.A."/>
            <person name="Broomall S.M."/>
            <person name="Chain P.S."/>
            <person name="Chertkov O."/>
            <person name="Coyne S.R."/>
            <person name="Daligault H.E."/>
            <person name="Davenport K.W."/>
            <person name="Erkkila T."/>
            <person name="Frey K.G."/>
            <person name="Gibbons H.S."/>
            <person name="Gu W."/>
            <person name="Jaissle J."/>
            <person name="Johnson S.L."/>
            <person name="Koroleva G.I."/>
            <person name="Ladner J.T."/>
            <person name="Lo C.-C."/>
            <person name="Minogue T.D."/>
            <person name="Munk C."/>
            <person name="Palacios G.F."/>
            <person name="Redden C.L."/>
            <person name="Rosenzweig C.N."/>
            <person name="Scholz M.B."/>
            <person name="Teshima H."/>
            <person name="Xu Y."/>
        </authorList>
    </citation>
    <scope>NUCLEOTIDE SEQUENCE [LARGE SCALE GENOMIC DNA]</scope>
    <source>
        <strain evidence="2 3">DDS 22E-1</strain>
    </source>
</reference>
<dbReference type="InterPro" id="IPR018490">
    <property type="entry name" value="cNMP-bd_dom_sf"/>
</dbReference>